<proteinExistence type="predicted"/>
<evidence type="ECO:0000313" key="2">
    <source>
        <dbReference type="Proteomes" id="UP000674416"/>
    </source>
</evidence>
<accession>A0ABS4D071</accession>
<reference evidence="1 2" key="1">
    <citation type="submission" date="2021-01" db="EMBL/GenBank/DDBJ databases">
        <title>Genomic Encyclopedia of Type Strains, Phase IV (KMG-IV): sequencing the most valuable type-strain genomes for metagenomic binning, comparative biology and taxonomic classification.</title>
        <authorList>
            <person name="Goeker M."/>
        </authorList>
    </citation>
    <scope>NUCLEOTIDE SEQUENCE [LARGE SCALE GENOMIC DNA]</scope>
    <source>
        <strain evidence="1 2">DSM 103394</strain>
    </source>
</reference>
<evidence type="ECO:0000313" key="1">
    <source>
        <dbReference type="EMBL" id="MBP1083027.1"/>
    </source>
</evidence>
<dbReference type="RefSeq" id="WP_053605790.1">
    <property type="nucleotide sequence ID" value="NZ_JARLYU010000010.1"/>
</dbReference>
<keyword evidence="2" id="KW-1185">Reference proteome</keyword>
<sequence>MLPDKKMYFQFLIRYLLINFSNSEEEDMDFNVLRGQIVEDRDKVLFDEAVNCLNGNALRAAYITTWISTAESLKLKFYDMSSRDHEIKKKVIGKIEDLEQKQRPTDSFLIRSAKDFGLISAEQSKKLEHMKDMRGVYAHPLNAAPSDSEVELAIELSVNIVLSQPALLKHAFVQSLVTSIFENHHYLDDSTETVQKAAISTLNHVHSSVFPYFFKLLIENLNKVSKDFTKDLFERRGSVFLDMLLKCSLKNFSTESWSLEGLLHKYPSIITKVFVKEDYWTHLNDILKDAMIGHLIEPIGDDGEVETPSLENLTSVLNLYNQDLLNERHVERFKSAVEKLYISKKVSIGIPLEWYQAELISDLKTSNWYAQNPVIEAIQSLGVEKINTLDSEFLIELGRNILQAADGQARDAISFVSSLYKSEFKSSPYLVEGIFLETFINENKRFRFKRYRKPALSAVLCVNEQETDKIIDKAIMLLKDCSLRGWFNEETFEEYLEYLDEILNFKKLKGLKKEAFEKFNLVFKETCDRFKQEEEEEELEV</sequence>
<protein>
    <submittedName>
        <fullName evidence="1">Uncharacterized protein</fullName>
    </submittedName>
</protein>
<organism evidence="1 2">
    <name type="scientific">Bacillus capparidis</name>
    <dbReference type="NCBI Taxonomy" id="1840411"/>
    <lineage>
        <taxon>Bacteria</taxon>
        <taxon>Bacillati</taxon>
        <taxon>Bacillota</taxon>
        <taxon>Bacilli</taxon>
        <taxon>Bacillales</taxon>
        <taxon>Bacillaceae</taxon>
        <taxon>Bacillus</taxon>
    </lineage>
</organism>
<gene>
    <name evidence="1" type="ORF">JOC74_003537</name>
</gene>
<dbReference type="EMBL" id="JAFDST010000004">
    <property type="protein sequence ID" value="MBP1083027.1"/>
    <property type="molecule type" value="Genomic_DNA"/>
</dbReference>
<dbReference type="Proteomes" id="UP000674416">
    <property type="component" value="Unassembled WGS sequence"/>
</dbReference>
<comment type="caution">
    <text evidence="1">The sequence shown here is derived from an EMBL/GenBank/DDBJ whole genome shotgun (WGS) entry which is preliminary data.</text>
</comment>
<name>A0ABS4D071_9BACI</name>